<dbReference type="EMBL" id="JAIWYP010000014">
    <property type="protein sequence ID" value="KAH3709142.1"/>
    <property type="molecule type" value="Genomic_DNA"/>
</dbReference>
<evidence type="ECO:0000313" key="2">
    <source>
        <dbReference type="EMBL" id="KAH3709142.1"/>
    </source>
</evidence>
<gene>
    <name evidence="2" type="ORF">DPMN_068603</name>
</gene>
<evidence type="ECO:0000313" key="3">
    <source>
        <dbReference type="Proteomes" id="UP000828390"/>
    </source>
</evidence>
<protein>
    <submittedName>
        <fullName evidence="2">Uncharacterized protein</fullName>
    </submittedName>
</protein>
<accession>A0A9D4BUE0</accession>
<proteinExistence type="predicted"/>
<dbReference type="Proteomes" id="UP000828390">
    <property type="component" value="Unassembled WGS sequence"/>
</dbReference>
<reference evidence="2" key="1">
    <citation type="journal article" date="2019" name="bioRxiv">
        <title>The Genome of the Zebra Mussel, Dreissena polymorpha: A Resource for Invasive Species Research.</title>
        <authorList>
            <person name="McCartney M.A."/>
            <person name="Auch B."/>
            <person name="Kono T."/>
            <person name="Mallez S."/>
            <person name="Zhang Y."/>
            <person name="Obille A."/>
            <person name="Becker A."/>
            <person name="Abrahante J.E."/>
            <person name="Garbe J."/>
            <person name="Badalamenti J.P."/>
            <person name="Herman A."/>
            <person name="Mangelson H."/>
            <person name="Liachko I."/>
            <person name="Sullivan S."/>
            <person name="Sone E.D."/>
            <person name="Koren S."/>
            <person name="Silverstein K.A.T."/>
            <person name="Beckman K.B."/>
            <person name="Gohl D.M."/>
        </authorList>
    </citation>
    <scope>NUCLEOTIDE SEQUENCE</scope>
    <source>
        <strain evidence="2">Duluth1</strain>
        <tissue evidence="2">Whole animal</tissue>
    </source>
</reference>
<evidence type="ECO:0000256" key="1">
    <source>
        <dbReference type="SAM" id="MobiDB-lite"/>
    </source>
</evidence>
<keyword evidence="3" id="KW-1185">Reference proteome</keyword>
<feature type="region of interest" description="Disordered" evidence="1">
    <location>
        <begin position="35"/>
        <end position="55"/>
    </location>
</feature>
<dbReference type="AlphaFoldDB" id="A0A9D4BUE0"/>
<reference evidence="2" key="2">
    <citation type="submission" date="2020-11" db="EMBL/GenBank/DDBJ databases">
        <authorList>
            <person name="McCartney M.A."/>
            <person name="Auch B."/>
            <person name="Kono T."/>
            <person name="Mallez S."/>
            <person name="Becker A."/>
            <person name="Gohl D.M."/>
            <person name="Silverstein K.A.T."/>
            <person name="Koren S."/>
            <person name="Bechman K.B."/>
            <person name="Herman A."/>
            <person name="Abrahante J.E."/>
            <person name="Garbe J."/>
        </authorList>
    </citation>
    <scope>NUCLEOTIDE SEQUENCE</scope>
    <source>
        <strain evidence="2">Duluth1</strain>
        <tissue evidence="2">Whole animal</tissue>
    </source>
</reference>
<name>A0A9D4BUE0_DREPO</name>
<organism evidence="2 3">
    <name type="scientific">Dreissena polymorpha</name>
    <name type="common">Zebra mussel</name>
    <name type="synonym">Mytilus polymorpha</name>
    <dbReference type="NCBI Taxonomy" id="45954"/>
    <lineage>
        <taxon>Eukaryota</taxon>
        <taxon>Metazoa</taxon>
        <taxon>Spiralia</taxon>
        <taxon>Lophotrochozoa</taxon>
        <taxon>Mollusca</taxon>
        <taxon>Bivalvia</taxon>
        <taxon>Autobranchia</taxon>
        <taxon>Heteroconchia</taxon>
        <taxon>Euheterodonta</taxon>
        <taxon>Imparidentia</taxon>
        <taxon>Neoheterodontei</taxon>
        <taxon>Myida</taxon>
        <taxon>Dreissenoidea</taxon>
        <taxon>Dreissenidae</taxon>
        <taxon>Dreissena</taxon>
    </lineage>
</organism>
<comment type="caution">
    <text evidence="2">The sequence shown here is derived from an EMBL/GenBank/DDBJ whole genome shotgun (WGS) entry which is preliminary data.</text>
</comment>
<sequence>MAVVRSYWQPETIFTSSAERFNRRKGFIEHKRFTCTGSKHNRSPHSGNAAGLEVSRQQIAFARRGR</sequence>